<dbReference type="KEGG" id="age:AA314_07805"/>
<dbReference type="Proteomes" id="UP000035579">
    <property type="component" value="Chromosome"/>
</dbReference>
<dbReference type="AlphaFoldDB" id="A0AAC8QEW7"/>
<sequence length="425" mass="44195">MPFALGRRPRRRGHVEAGLPGVRVGPDTCPIGAGRDPQGVRLGNHGDVGTVGREEPAQGAQLSPGGPVPTHDGPPIPNGPEVGRARPTERPHGPQRGVALRQVRIGLLEARPGAAVPVIDEFVPDARARLAADEDPGIIRASHPEVRVGAEGAGAGRRLRDGRLEPRSVLPEEGHGRVVTEGHPPLGAPFPHVLGGLGGAHRGRSGLAHTARGSAAQQPDALGADPHVVGREDRHLHQFRRGASGHQRPRAAVPTQQAPLPARGPHLPGGNALDGEQVHGGPGCRDGRPARAIEMQNRPRVAHGPDVGRTRAPDASERARGGRGLPRPVVLLPVQHRTGLSHHPGALGGVRPDSMEIVALGLMTHPAPAIAAQAGAGGGDRGRQREGVELLGRGACGGFFDGGRGRLFPLAAVGPDEEERKRRAR</sequence>
<feature type="compositionally biased region" description="Basic and acidic residues" evidence="1">
    <location>
        <begin position="83"/>
        <end position="92"/>
    </location>
</feature>
<feature type="region of interest" description="Disordered" evidence="1">
    <location>
        <begin position="201"/>
        <end position="224"/>
    </location>
</feature>
<name>A0AAC8QEW7_9BACT</name>
<feature type="region of interest" description="Disordered" evidence="1">
    <location>
        <begin position="1"/>
        <end position="97"/>
    </location>
</feature>
<protein>
    <submittedName>
        <fullName evidence="2">Basic proline-rich protein</fullName>
    </submittedName>
</protein>
<dbReference type="EMBL" id="CP011509">
    <property type="protein sequence ID" value="AKJ06179.1"/>
    <property type="molecule type" value="Genomic_DNA"/>
</dbReference>
<evidence type="ECO:0000256" key="1">
    <source>
        <dbReference type="SAM" id="MobiDB-lite"/>
    </source>
</evidence>
<gene>
    <name evidence="2" type="ORF">AA314_07805</name>
</gene>
<reference evidence="2 3" key="1">
    <citation type="submission" date="2015-05" db="EMBL/GenBank/DDBJ databases">
        <title>Genome assembly of Archangium gephyra DSM 2261.</title>
        <authorList>
            <person name="Sharma G."/>
            <person name="Subramanian S."/>
        </authorList>
    </citation>
    <scope>NUCLEOTIDE SEQUENCE [LARGE SCALE GENOMIC DNA]</scope>
    <source>
        <strain evidence="2 3">DSM 2261</strain>
    </source>
</reference>
<organism evidence="2 3">
    <name type="scientific">Archangium gephyra</name>
    <dbReference type="NCBI Taxonomy" id="48"/>
    <lineage>
        <taxon>Bacteria</taxon>
        <taxon>Pseudomonadati</taxon>
        <taxon>Myxococcota</taxon>
        <taxon>Myxococcia</taxon>
        <taxon>Myxococcales</taxon>
        <taxon>Cystobacterineae</taxon>
        <taxon>Archangiaceae</taxon>
        <taxon>Archangium</taxon>
    </lineage>
</organism>
<evidence type="ECO:0000313" key="2">
    <source>
        <dbReference type="EMBL" id="AKJ06179.1"/>
    </source>
</evidence>
<accession>A0AAC8QEW7</accession>
<evidence type="ECO:0000313" key="3">
    <source>
        <dbReference type="Proteomes" id="UP000035579"/>
    </source>
</evidence>
<feature type="region of interest" description="Disordered" evidence="1">
    <location>
        <begin position="240"/>
        <end position="326"/>
    </location>
</feature>
<proteinExistence type="predicted"/>
<feature type="compositionally biased region" description="Basic and acidic residues" evidence="1">
    <location>
        <begin position="306"/>
        <end position="320"/>
    </location>
</feature>